<dbReference type="EMBL" id="QGNY01000003">
    <property type="protein sequence ID" value="PWS32180.1"/>
    <property type="molecule type" value="Genomic_DNA"/>
</dbReference>
<evidence type="ECO:0000313" key="2">
    <source>
        <dbReference type="Proteomes" id="UP000245391"/>
    </source>
</evidence>
<name>A0A317EYY0_9SPHI</name>
<gene>
    <name evidence="1" type="ORF">DF947_10445</name>
</gene>
<organism evidence="1 2">
    <name type="scientific">Pedobacter paludis</name>
    <dbReference type="NCBI Taxonomy" id="2203212"/>
    <lineage>
        <taxon>Bacteria</taxon>
        <taxon>Pseudomonadati</taxon>
        <taxon>Bacteroidota</taxon>
        <taxon>Sphingobacteriia</taxon>
        <taxon>Sphingobacteriales</taxon>
        <taxon>Sphingobacteriaceae</taxon>
        <taxon>Pedobacter</taxon>
    </lineage>
</organism>
<dbReference type="Proteomes" id="UP000245391">
    <property type="component" value="Unassembled WGS sequence"/>
</dbReference>
<comment type="caution">
    <text evidence="1">The sequence shown here is derived from an EMBL/GenBank/DDBJ whole genome shotgun (WGS) entry which is preliminary data.</text>
</comment>
<dbReference type="AlphaFoldDB" id="A0A317EYY0"/>
<sequence>MKANIDEPVNRIADALSIITEREARVRTIFEGVDSKRITETNLLKERRNFYNKVETKFSRPGVVLNADEKASLRNLRTLRNKLDKQVWGNTFGKIATFFRRTFASTRHRRMEKAVNTDMAKLSKQLIVMGIPSALNQMKEKLAGGYSNFEVNVFEYDKGKLINYNLKYKTGNDGKVALHQTRIIVKSRLGGALIQDHRFDSLKYEGLNRNQMLSLMAGRPVFMPTGAVGIEGPTGNWLKVDFNDKDINRVPKIMEFQGNNLAQLSMQFTALPHTVPINSSSHASMMRMVLDGIRVPLNLTIDGQPQMVSMEIGDTLDNLKFYNARGEKIDINGKAKQEPKIKKIIANKRQIMRRASKI</sequence>
<keyword evidence="2" id="KW-1185">Reference proteome</keyword>
<protein>
    <submittedName>
        <fullName evidence="1">Uncharacterized protein</fullName>
    </submittedName>
</protein>
<proteinExistence type="predicted"/>
<reference evidence="2" key="1">
    <citation type="submission" date="2018-05" db="EMBL/GenBank/DDBJ databases">
        <title>Pedobacter paludis sp. nov., isolated from wetland soil.</title>
        <authorList>
            <person name="Zhang Y."/>
        </authorList>
    </citation>
    <scope>NUCLEOTIDE SEQUENCE [LARGE SCALE GENOMIC DNA]</scope>
    <source>
        <strain evidence="2">R-8</strain>
    </source>
</reference>
<dbReference type="OrthoDB" id="6372253at2"/>
<dbReference type="RefSeq" id="WP_109929628.1">
    <property type="nucleotide sequence ID" value="NZ_QGNY01000003.1"/>
</dbReference>
<evidence type="ECO:0000313" key="1">
    <source>
        <dbReference type="EMBL" id="PWS32180.1"/>
    </source>
</evidence>
<accession>A0A317EYY0</accession>